<comment type="caution">
    <text evidence="1">The sequence shown here is derived from an EMBL/GenBank/DDBJ whole genome shotgun (WGS) entry which is preliminary data.</text>
</comment>
<dbReference type="RefSeq" id="WP_310051745.1">
    <property type="nucleotide sequence ID" value="NZ_JAVDVQ010000004.1"/>
</dbReference>
<sequence length="71" mass="8056">MSSQTIESLEVLVDRPEELYELLNEAEALLRQAAMARGSAGIRVTRHDLARYTFELSDTVPFGETWEQTGR</sequence>
<evidence type="ECO:0000313" key="2">
    <source>
        <dbReference type="Proteomes" id="UP001252243"/>
    </source>
</evidence>
<dbReference type="Proteomes" id="UP001252243">
    <property type="component" value="Unassembled WGS sequence"/>
</dbReference>
<keyword evidence="2" id="KW-1185">Reference proteome</keyword>
<dbReference type="EMBL" id="JAVDVQ010000004">
    <property type="protein sequence ID" value="MDR7081920.1"/>
    <property type="molecule type" value="Genomic_DNA"/>
</dbReference>
<organism evidence="1 2">
    <name type="scientific">Arthrobacter ginsengisoli</name>
    <dbReference type="NCBI Taxonomy" id="1356565"/>
    <lineage>
        <taxon>Bacteria</taxon>
        <taxon>Bacillati</taxon>
        <taxon>Actinomycetota</taxon>
        <taxon>Actinomycetes</taxon>
        <taxon>Micrococcales</taxon>
        <taxon>Micrococcaceae</taxon>
        <taxon>Arthrobacter</taxon>
    </lineage>
</organism>
<proteinExistence type="predicted"/>
<protein>
    <submittedName>
        <fullName evidence="1">Uncharacterized protein</fullName>
    </submittedName>
</protein>
<reference evidence="1 2" key="1">
    <citation type="submission" date="2023-07" db="EMBL/GenBank/DDBJ databases">
        <title>Sorghum-associated microbial communities from plants grown in Nebraska, USA.</title>
        <authorList>
            <person name="Schachtman D."/>
        </authorList>
    </citation>
    <scope>NUCLEOTIDE SEQUENCE [LARGE SCALE GENOMIC DNA]</scope>
    <source>
        <strain evidence="1 2">BE167</strain>
    </source>
</reference>
<name>A0ABU1U9S6_9MICC</name>
<accession>A0ABU1U9S6</accession>
<gene>
    <name evidence="1" type="ORF">J2X01_001205</name>
</gene>
<evidence type="ECO:0000313" key="1">
    <source>
        <dbReference type="EMBL" id="MDR7081920.1"/>
    </source>
</evidence>